<dbReference type="Pfam" id="PF16925">
    <property type="entry name" value="TetR_C_13"/>
    <property type="match status" value="1"/>
</dbReference>
<dbReference type="InterPro" id="IPR011075">
    <property type="entry name" value="TetR_C"/>
</dbReference>
<dbReference type="Gene3D" id="1.10.357.10">
    <property type="entry name" value="Tetracycline Repressor, domain 2"/>
    <property type="match status" value="1"/>
</dbReference>
<organism evidence="6 7">
    <name type="scientific">Amycolatopsis saalfeldensis</name>
    <dbReference type="NCBI Taxonomy" id="394193"/>
    <lineage>
        <taxon>Bacteria</taxon>
        <taxon>Bacillati</taxon>
        <taxon>Actinomycetota</taxon>
        <taxon>Actinomycetes</taxon>
        <taxon>Pseudonocardiales</taxon>
        <taxon>Pseudonocardiaceae</taxon>
        <taxon>Amycolatopsis</taxon>
    </lineage>
</organism>
<dbReference type="Proteomes" id="UP000198582">
    <property type="component" value="Unassembled WGS sequence"/>
</dbReference>
<proteinExistence type="predicted"/>
<evidence type="ECO:0000256" key="2">
    <source>
        <dbReference type="ARBA" id="ARBA00023125"/>
    </source>
</evidence>
<feature type="DNA-binding region" description="H-T-H motif" evidence="4">
    <location>
        <begin position="33"/>
        <end position="52"/>
    </location>
</feature>
<dbReference type="STRING" id="394193.SAMN04489732_111136"/>
<protein>
    <submittedName>
        <fullName evidence="6">DNA-binding transcriptional regulator, AcrR family</fullName>
    </submittedName>
</protein>
<gene>
    <name evidence="6" type="ORF">SAMN04489732_111136</name>
</gene>
<dbReference type="PANTHER" id="PTHR47506">
    <property type="entry name" value="TRANSCRIPTIONAL REGULATORY PROTEIN"/>
    <property type="match status" value="1"/>
</dbReference>
<evidence type="ECO:0000313" key="6">
    <source>
        <dbReference type="EMBL" id="SEP47471.1"/>
    </source>
</evidence>
<dbReference type="AlphaFoldDB" id="A0A1H8Y637"/>
<dbReference type="PROSITE" id="PS50977">
    <property type="entry name" value="HTH_TETR_2"/>
    <property type="match status" value="1"/>
</dbReference>
<feature type="domain" description="HTH tetR-type" evidence="5">
    <location>
        <begin position="10"/>
        <end position="70"/>
    </location>
</feature>
<evidence type="ECO:0000259" key="5">
    <source>
        <dbReference type="PROSITE" id="PS50977"/>
    </source>
</evidence>
<dbReference type="InterPro" id="IPR036271">
    <property type="entry name" value="Tet_transcr_reg_TetR-rel_C_sf"/>
</dbReference>
<evidence type="ECO:0000256" key="4">
    <source>
        <dbReference type="PROSITE-ProRule" id="PRU00335"/>
    </source>
</evidence>
<keyword evidence="2 4" id="KW-0238">DNA-binding</keyword>
<dbReference type="SUPFAM" id="SSF46689">
    <property type="entry name" value="Homeodomain-like"/>
    <property type="match status" value="1"/>
</dbReference>
<accession>A0A1H8Y637</accession>
<dbReference type="RefSeq" id="WP_091620198.1">
    <property type="nucleotide sequence ID" value="NZ_FOEF01000011.1"/>
</dbReference>
<dbReference type="OrthoDB" id="3827407at2"/>
<name>A0A1H8Y637_9PSEU</name>
<keyword evidence="3" id="KW-0804">Transcription</keyword>
<dbReference type="Pfam" id="PF00440">
    <property type="entry name" value="TetR_N"/>
    <property type="match status" value="1"/>
</dbReference>
<keyword evidence="7" id="KW-1185">Reference proteome</keyword>
<dbReference type="SUPFAM" id="SSF48498">
    <property type="entry name" value="Tetracyclin repressor-like, C-terminal domain"/>
    <property type="match status" value="1"/>
</dbReference>
<dbReference type="GO" id="GO:0003677">
    <property type="term" value="F:DNA binding"/>
    <property type="evidence" value="ECO:0007669"/>
    <property type="project" value="UniProtKB-UniRule"/>
</dbReference>
<dbReference type="InterPro" id="IPR009057">
    <property type="entry name" value="Homeodomain-like_sf"/>
</dbReference>
<dbReference type="InterPro" id="IPR001647">
    <property type="entry name" value="HTH_TetR"/>
</dbReference>
<reference evidence="6 7" key="1">
    <citation type="submission" date="2016-10" db="EMBL/GenBank/DDBJ databases">
        <authorList>
            <person name="de Groot N.N."/>
        </authorList>
    </citation>
    <scope>NUCLEOTIDE SEQUENCE [LARGE SCALE GENOMIC DNA]</scope>
    <source>
        <strain evidence="6 7">DSM 44993</strain>
    </source>
</reference>
<sequence length="196" mass="21373">MTGTLTRKGAATRQRIVEGAAAVIQQRGVLATTLDDVREHTGTSKSQLFHYFPDGKEQLLLAVARFEAERVITAQQPQLGRLHTWADWQAWRDTVLRHYTERGQHCPLNVVMSQIGRNTPGAQAVVTQLMDRWQAELTAGIRHLQSAGEIPSSKDPSRAATALLAGLQGGVLMLLSTGDPGYLEAALDVGIENLRG</sequence>
<evidence type="ECO:0000256" key="1">
    <source>
        <dbReference type="ARBA" id="ARBA00023015"/>
    </source>
</evidence>
<dbReference type="EMBL" id="FOEF01000011">
    <property type="protein sequence ID" value="SEP47471.1"/>
    <property type="molecule type" value="Genomic_DNA"/>
</dbReference>
<evidence type="ECO:0000313" key="7">
    <source>
        <dbReference type="Proteomes" id="UP000198582"/>
    </source>
</evidence>
<evidence type="ECO:0000256" key="3">
    <source>
        <dbReference type="ARBA" id="ARBA00023163"/>
    </source>
</evidence>
<dbReference type="PANTHER" id="PTHR47506:SF3">
    <property type="entry name" value="HTH-TYPE TRANSCRIPTIONAL REGULATOR LMRA"/>
    <property type="match status" value="1"/>
</dbReference>
<keyword evidence="1" id="KW-0805">Transcription regulation</keyword>